<dbReference type="InterPro" id="IPR035965">
    <property type="entry name" value="PAS-like_dom_sf"/>
</dbReference>
<keyword evidence="2" id="KW-1133">Transmembrane helix</keyword>
<dbReference type="SMART" id="SM00065">
    <property type="entry name" value="GAF"/>
    <property type="match status" value="1"/>
</dbReference>
<dbReference type="SUPFAM" id="SSF55781">
    <property type="entry name" value="GAF domain-like"/>
    <property type="match status" value="1"/>
</dbReference>
<gene>
    <name evidence="4" type="ORF">KK060_11490</name>
</gene>
<organism evidence="4 5">
    <name type="scientific">Chryseosolibacter indicus</name>
    <dbReference type="NCBI Taxonomy" id="2782351"/>
    <lineage>
        <taxon>Bacteria</taxon>
        <taxon>Pseudomonadati</taxon>
        <taxon>Bacteroidota</taxon>
        <taxon>Cytophagia</taxon>
        <taxon>Cytophagales</taxon>
        <taxon>Chryseotaleaceae</taxon>
        <taxon>Chryseosolibacter</taxon>
    </lineage>
</organism>
<dbReference type="CDD" id="cd00130">
    <property type="entry name" value="PAS"/>
    <property type="match status" value="1"/>
</dbReference>
<dbReference type="Gene3D" id="3.30.450.40">
    <property type="match status" value="1"/>
</dbReference>
<name>A0ABS5VT18_9BACT</name>
<keyword evidence="2" id="KW-0812">Transmembrane</keyword>
<dbReference type="PROSITE" id="PS50112">
    <property type="entry name" value="PAS"/>
    <property type="match status" value="1"/>
</dbReference>
<feature type="domain" description="PAS" evidence="3">
    <location>
        <begin position="359"/>
        <end position="435"/>
    </location>
</feature>
<accession>A0ABS5VT18</accession>
<keyword evidence="5" id="KW-1185">Reference proteome</keyword>
<dbReference type="Pfam" id="PF08447">
    <property type="entry name" value="PAS_3"/>
    <property type="match status" value="1"/>
</dbReference>
<comment type="caution">
    <text evidence="4">The sequence shown here is derived from an EMBL/GenBank/DDBJ whole genome shotgun (WGS) entry which is preliminary data.</text>
</comment>
<keyword evidence="1" id="KW-0175">Coiled coil</keyword>
<dbReference type="Proteomes" id="UP000772618">
    <property type="component" value="Unassembled WGS sequence"/>
</dbReference>
<protein>
    <submittedName>
        <fullName evidence="4">PAS domain-containing protein</fullName>
    </submittedName>
</protein>
<feature type="transmembrane region" description="Helical" evidence="2">
    <location>
        <begin position="66"/>
        <end position="84"/>
    </location>
</feature>
<reference evidence="4 5" key="1">
    <citation type="submission" date="2021-05" db="EMBL/GenBank/DDBJ databases">
        <title>A Polyphasic approach of four new species of the genus Ohtaekwangia: Ohtaekwangia histidinii sp. nov., Ohtaekwangia cretensis sp. nov., Ohtaekwangia indiensis sp. nov., Ohtaekwangia reichenbachii sp. nov. from diverse environment.</title>
        <authorList>
            <person name="Octaviana S."/>
        </authorList>
    </citation>
    <scope>NUCLEOTIDE SEQUENCE [LARGE SCALE GENOMIC DNA]</scope>
    <source>
        <strain evidence="4 5">PWU20</strain>
    </source>
</reference>
<dbReference type="InterPro" id="IPR000014">
    <property type="entry name" value="PAS"/>
</dbReference>
<feature type="coiled-coil region" evidence="1">
    <location>
        <begin position="311"/>
        <end position="366"/>
    </location>
</feature>
<dbReference type="InterPro" id="IPR003018">
    <property type="entry name" value="GAF"/>
</dbReference>
<evidence type="ECO:0000313" key="5">
    <source>
        <dbReference type="Proteomes" id="UP000772618"/>
    </source>
</evidence>
<dbReference type="NCBIfam" id="TIGR00229">
    <property type="entry name" value="sensory_box"/>
    <property type="match status" value="1"/>
</dbReference>
<sequence>MEKHEYPSFKDKFLMVKSNSFKYSLAYLGCFLGFSLIAIAIVVDIVISKASFNLQNIARLYETNPVHWIILTSPFFLTALFFIMGKMITERELRIDQQLEKEKRQLTLLEQFINALENERFDTSVSSSFDNKKLAGQLESFRDKLYEGKITEERRLWENQGLASFGDLLRRFNGTEKLEDEVIRFLVKYLSCNQGSLFLLNENNSELLQLKACYAFDKKKYVSGCIAVGQGQVGQCFLEGETIYLLDVPQNYIKITSGLGTANPNCIVIVPVKYNEQVTGVIEVASFTKLDNNQVKFLEKCAEAFASVIQSARMNQNVKQLLNESQQQTEELRSQEEEMRQNMEELQATQEQISRQMEENNQVKLLLEARERVLALTTILSESDLYGTITYINPKFTEVSQYRPEELIGKGHNKVRHPDMPKELFKIMWSRIKKGEIFRGVVKNRKKDGGHYWVDAVIVPVFQDGKIIKYIGARYHIIDDMLAEKLYEKQLIALGIESNLILQD</sequence>
<feature type="transmembrane region" description="Helical" evidence="2">
    <location>
        <begin position="21"/>
        <end position="46"/>
    </location>
</feature>
<dbReference type="RefSeq" id="WP_254153870.1">
    <property type="nucleotide sequence ID" value="NZ_JAHESD010000022.1"/>
</dbReference>
<dbReference type="Pfam" id="PF13185">
    <property type="entry name" value="GAF_2"/>
    <property type="match status" value="1"/>
</dbReference>
<proteinExistence type="predicted"/>
<dbReference type="Gene3D" id="3.30.450.20">
    <property type="entry name" value="PAS domain"/>
    <property type="match status" value="1"/>
</dbReference>
<dbReference type="EMBL" id="JAHESD010000022">
    <property type="protein sequence ID" value="MBT1703909.1"/>
    <property type="molecule type" value="Genomic_DNA"/>
</dbReference>
<dbReference type="SUPFAM" id="SSF55785">
    <property type="entry name" value="PYP-like sensor domain (PAS domain)"/>
    <property type="match status" value="1"/>
</dbReference>
<dbReference type="InterPro" id="IPR029016">
    <property type="entry name" value="GAF-like_dom_sf"/>
</dbReference>
<evidence type="ECO:0000256" key="1">
    <source>
        <dbReference type="SAM" id="Coils"/>
    </source>
</evidence>
<evidence type="ECO:0000259" key="3">
    <source>
        <dbReference type="PROSITE" id="PS50112"/>
    </source>
</evidence>
<keyword evidence="2" id="KW-0472">Membrane</keyword>
<evidence type="ECO:0000256" key="2">
    <source>
        <dbReference type="SAM" id="Phobius"/>
    </source>
</evidence>
<dbReference type="InterPro" id="IPR013655">
    <property type="entry name" value="PAS_fold_3"/>
</dbReference>
<evidence type="ECO:0000313" key="4">
    <source>
        <dbReference type="EMBL" id="MBT1703909.1"/>
    </source>
</evidence>